<dbReference type="Pfam" id="PF13012">
    <property type="entry name" value="MitMem_reg"/>
    <property type="match status" value="1"/>
</dbReference>
<gene>
    <name evidence="2" type="primary">RPN8B</name>
    <name evidence="2" type="ORF">TCON_2349</name>
</gene>
<keyword evidence="2" id="KW-0647">Proteasome</keyword>
<dbReference type="PANTHER" id="PTHR10540:SF7">
    <property type="entry name" value="26S PROTEASOME NON-ATPASE REGULATORY SUBUNIT 7"/>
    <property type="match status" value="1"/>
</dbReference>
<dbReference type="Gene3D" id="3.40.140.10">
    <property type="entry name" value="Cytidine Deaminase, domain 2"/>
    <property type="match status" value="1"/>
</dbReference>
<keyword evidence="3" id="KW-1185">Reference proteome</keyword>
<protein>
    <submittedName>
        <fullName evidence="2">26S proteasome non-ATPase regulatory subunit 7 like protein B</fullName>
    </submittedName>
</protein>
<name>A0ABQ7HW91_9MICR</name>
<organism evidence="2 3">
    <name type="scientific">Astathelohania contejeani</name>
    <dbReference type="NCBI Taxonomy" id="164912"/>
    <lineage>
        <taxon>Eukaryota</taxon>
        <taxon>Fungi</taxon>
        <taxon>Fungi incertae sedis</taxon>
        <taxon>Microsporidia</taxon>
        <taxon>Astathelohaniidae</taxon>
        <taxon>Astathelohania</taxon>
    </lineage>
</organism>
<feature type="domain" description="MPN" evidence="1">
    <location>
        <begin position="5"/>
        <end position="135"/>
    </location>
</feature>
<dbReference type="Proteomes" id="UP001516464">
    <property type="component" value="Unassembled WGS sequence"/>
</dbReference>
<dbReference type="Pfam" id="PF01398">
    <property type="entry name" value="JAB"/>
    <property type="match status" value="1"/>
</dbReference>
<dbReference type="InterPro" id="IPR024969">
    <property type="entry name" value="EIF3F/CSN6-like_C"/>
</dbReference>
<dbReference type="GO" id="GO:0000502">
    <property type="term" value="C:proteasome complex"/>
    <property type="evidence" value="ECO:0007669"/>
    <property type="project" value="UniProtKB-KW"/>
</dbReference>
<dbReference type="InterPro" id="IPR000555">
    <property type="entry name" value="JAMM/MPN+_dom"/>
</dbReference>
<dbReference type="EMBL" id="SBIQ01000266">
    <property type="protein sequence ID" value="KAF7682422.1"/>
    <property type="molecule type" value="Genomic_DNA"/>
</dbReference>
<comment type="caution">
    <text evidence="2">The sequence shown here is derived from an EMBL/GenBank/DDBJ whole genome shotgun (WGS) entry which is preliminary data.</text>
</comment>
<reference evidence="2 3" key="1">
    <citation type="submission" date="2019-01" db="EMBL/GenBank/DDBJ databases">
        <title>Genomes sequencing and comparative genomics of infectious freshwater microsporidia, Cucumispora dikerogammari and Thelohania contejeani.</title>
        <authorList>
            <person name="Cormier A."/>
            <person name="Giraud I."/>
            <person name="Wattier R."/>
            <person name="Teixeira M."/>
            <person name="Grandjean F."/>
            <person name="Rigaud T."/>
            <person name="Cordaux R."/>
        </authorList>
    </citation>
    <scope>NUCLEOTIDE SEQUENCE [LARGE SCALE GENOMIC DNA]</scope>
    <source>
        <strain evidence="2">T1</strain>
        <tissue evidence="2">Spores</tissue>
    </source>
</reference>
<accession>A0ABQ7HW91</accession>
<dbReference type="InterPro" id="IPR037518">
    <property type="entry name" value="MPN"/>
</dbReference>
<evidence type="ECO:0000259" key="1">
    <source>
        <dbReference type="PROSITE" id="PS50249"/>
    </source>
</evidence>
<dbReference type="PROSITE" id="PS50249">
    <property type="entry name" value="MPN"/>
    <property type="match status" value="1"/>
</dbReference>
<dbReference type="SMART" id="SM00232">
    <property type="entry name" value="JAB_MPN"/>
    <property type="match status" value="1"/>
</dbReference>
<proteinExistence type="predicted"/>
<sequence length="258" mass="29546">MIDNVIVHPLVLLSVVDHYRRVDNKRVVGVLLGTKEEDNTIHVSNSFAVPFDEDNKGNWLFDTSYQQNMFDLFKKVNSTELIVGWYHTGPKMHANDLEITRSFLSIVKEPVMIIVDVKLEEVGLPVQAFSLDPKHEEFIHVGSKIEAEEAEEVGVEHLIRDLRDATMCNSFGHVKEITNSLRIYENNLENIENYLQDVIDGKLPSNNELIFFLQECLNDIPKMQKRESMKGCYLAALTKSVISLTDLARNKEKISDKQ</sequence>
<evidence type="ECO:0000313" key="2">
    <source>
        <dbReference type="EMBL" id="KAF7682422.1"/>
    </source>
</evidence>
<dbReference type="PANTHER" id="PTHR10540">
    <property type="entry name" value="EUKARYOTIC TRANSLATION INITIATION FACTOR 3 SUBUNIT F-RELATED"/>
    <property type="match status" value="1"/>
</dbReference>
<evidence type="ECO:0000313" key="3">
    <source>
        <dbReference type="Proteomes" id="UP001516464"/>
    </source>
</evidence>